<protein>
    <submittedName>
        <fullName evidence="1">Transcriptional regulator</fullName>
    </submittedName>
</protein>
<dbReference type="AlphaFoldDB" id="A0ABD7ZAI9"/>
<organism evidence="1 2">
    <name type="scientific">Lacticaseibacillus zeae subsp. silagei</name>
    <dbReference type="NCBI Taxonomy" id="3068307"/>
    <lineage>
        <taxon>Bacteria</taxon>
        <taxon>Bacillati</taxon>
        <taxon>Bacillota</taxon>
        <taxon>Bacilli</taxon>
        <taxon>Lactobacillales</taxon>
        <taxon>Lactobacillaceae</taxon>
        <taxon>Lacticaseibacillus</taxon>
    </lineage>
</organism>
<proteinExistence type="predicted"/>
<dbReference type="GeneID" id="93267846"/>
<dbReference type="RefSeq" id="WP_093997693.1">
    <property type="nucleotide sequence ID" value="NZ_CP132484.1"/>
</dbReference>
<gene>
    <name evidence="1" type="ORF">LACZS2_000118</name>
</gene>
<evidence type="ECO:0000313" key="2">
    <source>
        <dbReference type="Proteomes" id="UP001229832"/>
    </source>
</evidence>
<accession>A0ABD7ZAI9</accession>
<dbReference type="Proteomes" id="UP001229832">
    <property type="component" value="Chromosome"/>
</dbReference>
<keyword evidence="2" id="KW-1185">Reference proteome</keyword>
<name>A0ABD7ZAI9_LACZE</name>
<reference evidence="1 2" key="1">
    <citation type="submission" date="2023-08" db="EMBL/GenBank/DDBJ databases">
        <authorList>
            <person name="Buchebner-Jance M."/>
        </authorList>
    </citation>
    <scope>NUCLEOTIDE SEQUENCE [LARGE SCALE GENOMIC DNA]</scope>
    <source>
        <strain evidence="1 2">NCIMB 15475</strain>
    </source>
</reference>
<dbReference type="EMBL" id="CP132485">
    <property type="protein sequence ID" value="WLV83732.1"/>
    <property type="molecule type" value="Genomic_DNA"/>
</dbReference>
<evidence type="ECO:0000313" key="1">
    <source>
        <dbReference type="EMBL" id="WLV83732.1"/>
    </source>
</evidence>
<sequence length="204" mass="23327">MTEGKGLDALLEKHHTFVSGTASRYGVSSSMLTQAIKNGRISREARGVYIEDGYTWDDFAILSQRYSRGVFALETSLYLFGLTDLMPNRFVMAFPYGYHHSRLEEHGIVPIYYVSSRYSPGIVSVETPHMNFVPTYSVERTLLDVWERPDVAPYTRNEAFKNYLDDYGQDNRSYEKLVKLKDQLYPHSDLTKLLEVLAAGDCVV</sequence>